<evidence type="ECO:0000313" key="2">
    <source>
        <dbReference type="EMBL" id="MBS9524880.1"/>
    </source>
</evidence>
<evidence type="ECO:0000256" key="1">
    <source>
        <dbReference type="SAM" id="Phobius"/>
    </source>
</evidence>
<proteinExistence type="predicted"/>
<keyword evidence="1" id="KW-0812">Transmembrane</keyword>
<dbReference type="RefSeq" id="WP_213945746.1">
    <property type="nucleotide sequence ID" value="NZ_JAHBGI010000007.1"/>
</dbReference>
<reference evidence="2 3" key="1">
    <citation type="submission" date="2021-05" db="EMBL/GenBank/DDBJ databases">
        <authorList>
            <person name="Zhang Z.D."/>
            <person name="Osman G."/>
        </authorList>
    </citation>
    <scope>NUCLEOTIDE SEQUENCE [LARGE SCALE GENOMIC DNA]</scope>
    <source>
        <strain evidence="2 3">KCTC 32217</strain>
    </source>
</reference>
<feature type="transmembrane region" description="Helical" evidence="1">
    <location>
        <begin position="12"/>
        <end position="30"/>
    </location>
</feature>
<dbReference type="EMBL" id="JAHCMY010000007">
    <property type="protein sequence ID" value="MBS9524880.1"/>
    <property type="molecule type" value="Genomic_DNA"/>
</dbReference>
<gene>
    <name evidence="2" type="ORF">KI659_12750</name>
</gene>
<evidence type="ECO:0000313" key="3">
    <source>
        <dbReference type="Proteomes" id="UP001319104"/>
    </source>
</evidence>
<name>A0AAP2CLP0_9BACT</name>
<keyword evidence="3" id="KW-1185">Reference proteome</keyword>
<keyword evidence="1" id="KW-0472">Membrane</keyword>
<organism evidence="2 3">
    <name type="scientific">Litoribacter ruber</name>
    <dbReference type="NCBI Taxonomy" id="702568"/>
    <lineage>
        <taxon>Bacteria</taxon>
        <taxon>Pseudomonadati</taxon>
        <taxon>Bacteroidota</taxon>
        <taxon>Cytophagia</taxon>
        <taxon>Cytophagales</taxon>
        <taxon>Cyclobacteriaceae</taxon>
        <taxon>Litoribacter</taxon>
    </lineage>
</organism>
<dbReference type="AlphaFoldDB" id="A0AAP2CLP0"/>
<keyword evidence="1" id="KW-1133">Transmembrane helix</keyword>
<protein>
    <submittedName>
        <fullName evidence="2">Uncharacterized protein</fullName>
    </submittedName>
</protein>
<comment type="caution">
    <text evidence="2">The sequence shown here is derived from an EMBL/GenBank/DDBJ whole genome shotgun (WGS) entry which is preliminary data.</text>
</comment>
<dbReference type="Proteomes" id="UP001319104">
    <property type="component" value="Unassembled WGS sequence"/>
</dbReference>
<accession>A0AAP2CLP0</accession>
<sequence>MIDCKPKTGTYFSLSIVVLILFSGLVYILIDFAQKQTYGFVFYLFSASLLTVVLLIILVKMMAGFRFISAGKESLQVRLPLRGLKKGYKLQEVLAWQEEVIVTNKREFKQMTIVFADQTSFSLSNHEHTNYDQLSSYLGKKIPRKKLK</sequence>
<feature type="transmembrane region" description="Helical" evidence="1">
    <location>
        <begin position="36"/>
        <end position="59"/>
    </location>
</feature>